<name>A0A8D8SFT2_9HEMI</name>
<reference evidence="1" key="1">
    <citation type="submission" date="2021-05" db="EMBL/GenBank/DDBJ databases">
        <authorList>
            <person name="Alioto T."/>
            <person name="Alioto T."/>
            <person name="Gomez Garrido J."/>
        </authorList>
    </citation>
    <scope>NUCLEOTIDE SEQUENCE</scope>
</reference>
<protein>
    <submittedName>
        <fullName evidence="1">Uncharacterized protein</fullName>
    </submittedName>
</protein>
<evidence type="ECO:0000313" key="1">
    <source>
        <dbReference type="EMBL" id="CAG6666509.1"/>
    </source>
</evidence>
<sequence>MNQNIYNYYLRQFGFIFPLFEHTSTLCTDNDTYLHVVTIVTYCTNLNHYTLLLECIFHWSKEQIVLLVKQAEYDGSFLIFQRMLLRNLMFTNVTVPMLLLN</sequence>
<proteinExistence type="predicted"/>
<dbReference type="EMBL" id="HBUF01214480">
    <property type="protein sequence ID" value="CAG6666509.1"/>
    <property type="molecule type" value="Transcribed_RNA"/>
</dbReference>
<organism evidence="1">
    <name type="scientific">Cacopsylla melanoneura</name>
    <dbReference type="NCBI Taxonomy" id="428564"/>
    <lineage>
        <taxon>Eukaryota</taxon>
        <taxon>Metazoa</taxon>
        <taxon>Ecdysozoa</taxon>
        <taxon>Arthropoda</taxon>
        <taxon>Hexapoda</taxon>
        <taxon>Insecta</taxon>
        <taxon>Pterygota</taxon>
        <taxon>Neoptera</taxon>
        <taxon>Paraneoptera</taxon>
        <taxon>Hemiptera</taxon>
        <taxon>Sternorrhyncha</taxon>
        <taxon>Psylloidea</taxon>
        <taxon>Psyllidae</taxon>
        <taxon>Psyllinae</taxon>
        <taxon>Cacopsylla</taxon>
    </lineage>
</organism>
<dbReference type="AlphaFoldDB" id="A0A8D8SFT2"/>
<accession>A0A8D8SFT2</accession>